<dbReference type="PRINTS" id="PR00755">
    <property type="entry name" value="AFLATOXINBRP"/>
</dbReference>
<evidence type="ECO:0000313" key="8">
    <source>
        <dbReference type="EMBL" id="CBF81558.1"/>
    </source>
</evidence>
<reference evidence="9" key="2">
    <citation type="journal article" date="2009" name="Fungal Genet. Biol.">
        <title>The 2008 update of the Aspergillus nidulans genome annotation: a community effort.</title>
        <authorList>
            <person name="Wortman J.R."/>
            <person name="Gilsenan J.M."/>
            <person name="Joardar V."/>
            <person name="Deegan J."/>
            <person name="Clutterbuck J."/>
            <person name="Andersen M.R."/>
            <person name="Archer D."/>
            <person name="Bencina M."/>
            <person name="Braus G."/>
            <person name="Coutinho P."/>
            <person name="von Dohren H."/>
            <person name="Doonan J."/>
            <person name="Driessen A.J."/>
            <person name="Durek P."/>
            <person name="Espeso E."/>
            <person name="Fekete E."/>
            <person name="Flipphi M."/>
            <person name="Estrada C.G."/>
            <person name="Geysens S."/>
            <person name="Goldman G."/>
            <person name="de Groot P.W."/>
            <person name="Hansen K."/>
            <person name="Harris S.D."/>
            <person name="Heinekamp T."/>
            <person name="Helmstaedt K."/>
            <person name="Henrissat B."/>
            <person name="Hofmann G."/>
            <person name="Homan T."/>
            <person name="Horio T."/>
            <person name="Horiuchi H."/>
            <person name="James S."/>
            <person name="Jones M."/>
            <person name="Karaffa L."/>
            <person name="Karanyi Z."/>
            <person name="Kato M."/>
            <person name="Keller N."/>
            <person name="Kelly D.E."/>
            <person name="Kiel J.A."/>
            <person name="Kim J.M."/>
            <person name="van der Klei I.J."/>
            <person name="Klis F.M."/>
            <person name="Kovalchuk A."/>
            <person name="Krasevec N."/>
            <person name="Kubicek C.P."/>
            <person name="Liu B."/>
            <person name="Maccabe A."/>
            <person name="Meyer V."/>
            <person name="Mirabito P."/>
            <person name="Miskei M."/>
            <person name="Mos M."/>
            <person name="Mullins J."/>
            <person name="Nelson D.R."/>
            <person name="Nielsen J."/>
            <person name="Oakley B.R."/>
            <person name="Osmani S.A."/>
            <person name="Pakula T."/>
            <person name="Paszewski A."/>
            <person name="Paulsen I."/>
            <person name="Pilsyk S."/>
            <person name="Pocsi I."/>
            <person name="Punt P.J."/>
            <person name="Ram A.F."/>
            <person name="Ren Q."/>
            <person name="Robellet X."/>
            <person name="Robson G."/>
            <person name="Seiboth B."/>
            <person name="van Solingen P."/>
            <person name="Specht T."/>
            <person name="Sun J."/>
            <person name="Taheri-Talesh N."/>
            <person name="Takeshita N."/>
            <person name="Ussery D."/>
            <person name="vanKuyk P.A."/>
            <person name="Visser H."/>
            <person name="van de Vondervoort P.J."/>
            <person name="de Vries R.P."/>
            <person name="Walton J."/>
            <person name="Xiang X."/>
            <person name="Xiong Y."/>
            <person name="Zeng A.P."/>
            <person name="Brandt B.W."/>
            <person name="Cornell M.J."/>
            <person name="van den Hondel C.A."/>
            <person name="Visser J."/>
            <person name="Oliver S.G."/>
            <person name="Turner G."/>
        </authorList>
    </citation>
    <scope>GENOME REANNOTATION</scope>
    <source>
        <strain evidence="9">FGSC A4 / ATCC 38163 / CBS 112.46 / NRRL 194 / M139</strain>
    </source>
</reference>
<accession>Q5B1H1</accession>
<dbReference type="PANTHER" id="PTHR37534:SF46">
    <property type="entry name" value="ZN(II)2CYS6 TRANSCRIPTION FACTOR (EUROFUNG)"/>
    <property type="match status" value="1"/>
</dbReference>
<feature type="domain" description="Zn(2)-C6 fungal-type" evidence="7">
    <location>
        <begin position="29"/>
        <end position="59"/>
    </location>
</feature>
<protein>
    <submittedName>
        <fullName evidence="8">Zn(II)2Cys6 transcription factor (Eurofung)</fullName>
    </submittedName>
</protein>
<accession>C8VFZ0</accession>
<dbReference type="InterPro" id="IPR001138">
    <property type="entry name" value="Zn2Cys6_DnaBD"/>
</dbReference>
<feature type="compositionally biased region" description="Polar residues" evidence="6">
    <location>
        <begin position="125"/>
        <end position="135"/>
    </location>
</feature>
<dbReference type="Pfam" id="PF11951">
    <property type="entry name" value="Fungal_trans_2"/>
    <property type="match status" value="1"/>
</dbReference>
<evidence type="ECO:0000256" key="6">
    <source>
        <dbReference type="SAM" id="MobiDB-lite"/>
    </source>
</evidence>
<dbReference type="SUPFAM" id="SSF57701">
    <property type="entry name" value="Zn2/Cys6 DNA-binding domain"/>
    <property type="match status" value="1"/>
</dbReference>
<dbReference type="GO" id="GO:0008270">
    <property type="term" value="F:zinc ion binding"/>
    <property type="evidence" value="ECO:0007669"/>
    <property type="project" value="InterPro"/>
</dbReference>
<dbReference type="OrthoDB" id="4356994at2759"/>
<dbReference type="SMART" id="SM00066">
    <property type="entry name" value="GAL4"/>
    <property type="match status" value="1"/>
</dbReference>
<dbReference type="GO" id="GO:0003677">
    <property type="term" value="F:DNA binding"/>
    <property type="evidence" value="ECO:0007669"/>
    <property type="project" value="UniProtKB-KW"/>
</dbReference>
<dbReference type="OMA" id="HLEWILA"/>
<dbReference type="VEuPathDB" id="FungiDB:AN5609"/>
<dbReference type="KEGG" id="ani:ANIA_05609"/>
<reference evidence="9" key="1">
    <citation type="journal article" date="2005" name="Nature">
        <title>Sequencing of Aspergillus nidulans and comparative analysis with A. fumigatus and A. oryzae.</title>
        <authorList>
            <person name="Galagan J.E."/>
            <person name="Calvo S.E."/>
            <person name="Cuomo C."/>
            <person name="Ma L.J."/>
            <person name="Wortman J.R."/>
            <person name="Batzoglou S."/>
            <person name="Lee S.I."/>
            <person name="Basturkmen M."/>
            <person name="Spevak C.C."/>
            <person name="Clutterbuck J."/>
            <person name="Kapitonov V."/>
            <person name="Jurka J."/>
            <person name="Scazzocchio C."/>
            <person name="Farman M."/>
            <person name="Butler J."/>
            <person name="Purcell S."/>
            <person name="Harris S."/>
            <person name="Braus G.H."/>
            <person name="Draht O."/>
            <person name="Busch S."/>
            <person name="D'Enfert C."/>
            <person name="Bouchier C."/>
            <person name="Goldman G.H."/>
            <person name="Bell-Pedersen D."/>
            <person name="Griffiths-Jones S."/>
            <person name="Doonan J.H."/>
            <person name="Yu J."/>
            <person name="Vienken K."/>
            <person name="Pain A."/>
            <person name="Freitag M."/>
            <person name="Selker E.U."/>
            <person name="Archer D.B."/>
            <person name="Penalva M.A."/>
            <person name="Oakley B.R."/>
            <person name="Momany M."/>
            <person name="Tanaka T."/>
            <person name="Kumagai T."/>
            <person name="Asai K."/>
            <person name="Machida M."/>
            <person name="Nierman W.C."/>
            <person name="Denning D.W."/>
            <person name="Caddick M."/>
            <person name="Hynes M."/>
            <person name="Paoletti M."/>
            <person name="Fischer R."/>
            <person name="Miller B."/>
            <person name="Dyer P."/>
            <person name="Sachs M.S."/>
            <person name="Osmani S.A."/>
            <person name="Birren B.W."/>
        </authorList>
    </citation>
    <scope>NUCLEOTIDE SEQUENCE [LARGE SCALE GENOMIC DNA]</scope>
    <source>
        <strain evidence="9">FGSC A4 / ATCC 38163 / CBS 112.46 / NRRL 194 / M139</strain>
    </source>
</reference>
<sequence length="629" mass="69715">MGQSSGANNDPAPRPRRARVERGKRSRNGCSTCVSKKVKCDEIRPQCARCVRLHLVCGWPAPKPSLASRRRGYGPIKTRDSGLWTPSSIIPREDDCASVSQTGGFLTPVTQTGLTSPNAEGMAQSGDSPTGSSGHSMPAVDDSVYEPPYDDTLQWALAAAGSSLAETPLSMAETPGNDEERVDNPLNANAFELLNAPMMSPLLTATNLSFAHATGASRALGSDDKQAVMFHCKVLAPSKSTRNWSCSAHTLFLNKAYNRSMALHFLLAVAHSELAIYYGQGPQAPQESREHFDRGSQMFLQARNPFASPDHISMMLSYLYMYMFWMRRDHLDPFKLQDLSRAVLVHIRTYGLDTLCASDDVLSLESTSAGVITVSEQVMLARIITYLYDRDGFCCFFGCGGQIADYMNSVPQKRQRIWLRSRAAFFLPLSEVGYHEASSEMEDAAILDVYFELIILHHDINVYSQASAAQAMTMKQNLQRRLETIHKYQAALFHQVADQAHGPQRTLMTYVAAAVFYALQIYFYRARESSFGSRPISIELQNALNSLVSAAYHATKAGQVQLLERFQWSLFIAGLEITDPVHREWVGNNLTDPAIREALDCILRIKQQSSGGITMQKIRSLIDKGSPMP</sequence>
<keyword evidence="4" id="KW-0804">Transcription</keyword>
<evidence type="ECO:0000256" key="3">
    <source>
        <dbReference type="ARBA" id="ARBA00023125"/>
    </source>
</evidence>
<dbReference type="PANTHER" id="PTHR37534">
    <property type="entry name" value="TRANSCRIPTIONAL ACTIVATOR PROTEIN UGA3"/>
    <property type="match status" value="1"/>
</dbReference>
<evidence type="ECO:0000313" key="9">
    <source>
        <dbReference type="Proteomes" id="UP000000560"/>
    </source>
</evidence>
<dbReference type="eggNOG" id="ENOG502SHDD">
    <property type="taxonomic scope" value="Eukaryota"/>
</dbReference>
<comment type="subcellular location">
    <subcellularLocation>
        <location evidence="1">Nucleus</location>
    </subcellularLocation>
</comment>
<feature type="compositionally biased region" description="Polar residues" evidence="6">
    <location>
        <begin position="101"/>
        <end position="118"/>
    </location>
</feature>
<dbReference type="InterPro" id="IPR036864">
    <property type="entry name" value="Zn2-C6_fun-type_DNA-bd_sf"/>
</dbReference>
<name>Q5B1H1_EMENI</name>
<evidence type="ECO:0000256" key="1">
    <source>
        <dbReference type="ARBA" id="ARBA00004123"/>
    </source>
</evidence>
<keyword evidence="9" id="KW-1185">Reference proteome</keyword>
<evidence type="ECO:0000256" key="4">
    <source>
        <dbReference type="ARBA" id="ARBA00023163"/>
    </source>
</evidence>
<keyword evidence="3" id="KW-0238">DNA-binding</keyword>
<dbReference type="Proteomes" id="UP000000560">
    <property type="component" value="Chromosome V"/>
</dbReference>
<dbReference type="CDD" id="cd00067">
    <property type="entry name" value="GAL4"/>
    <property type="match status" value="1"/>
</dbReference>
<feature type="region of interest" description="Disordered" evidence="6">
    <location>
        <begin position="1"/>
        <end position="28"/>
    </location>
</feature>
<organism evidence="8 9">
    <name type="scientific">Emericella nidulans (strain FGSC A4 / ATCC 38163 / CBS 112.46 / NRRL 194 / M139)</name>
    <name type="common">Aspergillus nidulans</name>
    <dbReference type="NCBI Taxonomy" id="227321"/>
    <lineage>
        <taxon>Eukaryota</taxon>
        <taxon>Fungi</taxon>
        <taxon>Dikarya</taxon>
        <taxon>Ascomycota</taxon>
        <taxon>Pezizomycotina</taxon>
        <taxon>Eurotiomycetes</taxon>
        <taxon>Eurotiomycetidae</taxon>
        <taxon>Eurotiales</taxon>
        <taxon>Aspergillaceae</taxon>
        <taxon>Aspergillus</taxon>
        <taxon>Aspergillus subgen. Nidulantes</taxon>
    </lineage>
</organism>
<dbReference type="Gene3D" id="4.10.240.10">
    <property type="entry name" value="Zn(2)-C6 fungal-type DNA-binding domain"/>
    <property type="match status" value="1"/>
</dbReference>
<evidence type="ECO:0000256" key="5">
    <source>
        <dbReference type="ARBA" id="ARBA00023242"/>
    </source>
</evidence>
<dbReference type="Pfam" id="PF00172">
    <property type="entry name" value="Zn_clus"/>
    <property type="match status" value="1"/>
</dbReference>
<dbReference type="AlphaFoldDB" id="Q5B1H1"/>
<dbReference type="HOGENOM" id="CLU_018449_0_0_1"/>
<proteinExistence type="predicted"/>
<feature type="region of interest" description="Disordered" evidence="6">
    <location>
        <begin position="101"/>
        <end position="144"/>
    </location>
</feature>
<dbReference type="RefSeq" id="XP_663213.1">
    <property type="nucleotide sequence ID" value="XM_658121.1"/>
</dbReference>
<evidence type="ECO:0000259" key="7">
    <source>
        <dbReference type="PROSITE" id="PS50048"/>
    </source>
</evidence>
<dbReference type="EMBL" id="BN001305">
    <property type="protein sequence ID" value="CBF81558.1"/>
    <property type="molecule type" value="Genomic_DNA"/>
</dbReference>
<dbReference type="InParanoid" id="Q5B1H1"/>
<evidence type="ECO:0000256" key="2">
    <source>
        <dbReference type="ARBA" id="ARBA00023015"/>
    </source>
</evidence>
<dbReference type="InterPro" id="IPR021858">
    <property type="entry name" value="Fun_TF"/>
</dbReference>
<gene>
    <name evidence="8" type="ORF">ANIA_05609</name>
</gene>
<dbReference type="GO" id="GO:0000981">
    <property type="term" value="F:DNA-binding transcription factor activity, RNA polymerase II-specific"/>
    <property type="evidence" value="ECO:0007669"/>
    <property type="project" value="InterPro"/>
</dbReference>
<keyword evidence="5" id="KW-0539">Nucleus</keyword>
<dbReference type="GO" id="GO:0005634">
    <property type="term" value="C:nucleus"/>
    <property type="evidence" value="ECO:0007669"/>
    <property type="project" value="UniProtKB-SubCell"/>
</dbReference>
<dbReference type="GeneID" id="2871896"/>
<keyword evidence="2" id="KW-0805">Transcription regulation</keyword>
<dbReference type="PROSITE" id="PS50048">
    <property type="entry name" value="ZN2_CY6_FUNGAL_2"/>
    <property type="match status" value="1"/>
</dbReference>